<dbReference type="Pfam" id="PF01739">
    <property type="entry name" value="CheR"/>
    <property type="match status" value="1"/>
</dbReference>
<protein>
    <recommendedName>
        <fullName evidence="2">protein-glutamate O-methyltransferase</fullName>
        <ecNumber evidence="2">2.1.1.80</ecNumber>
    </recommendedName>
</protein>
<evidence type="ECO:0000256" key="5">
    <source>
        <dbReference type="ARBA" id="ARBA00022691"/>
    </source>
</evidence>
<dbReference type="InterPro" id="IPR036804">
    <property type="entry name" value="CheR_N_sf"/>
</dbReference>
<evidence type="ECO:0000259" key="6">
    <source>
        <dbReference type="PROSITE" id="PS50123"/>
    </source>
</evidence>
<dbReference type="InterPro" id="IPR029063">
    <property type="entry name" value="SAM-dependent_MTases_sf"/>
</dbReference>
<sequence length="284" mass="33131">MSIETIQQESLNLTKGSFDSFSQYITRELGIKMPRSKISMLQGRLRKRVRALGLTSIEDYQKLLFKSSSNKEELVNFIDAVTTNKTDFFRERSHFDTLIESTLPQLERSARKPSLFNLWCAGCSTGEEAYTLAMVLSEYERLHDGFDFSIFATDISQRVLTKAQTAIYTEERIQDIPTELRKRYLLRSRDPQKRIYRIVPNLRSRISFDRLNFMNENYSVSRRFEVIFFRNVMIYFDKNTQEKVVNRLAKRLKPGGFLFVGHSESLAGLDIPFESVGSSIYRKS</sequence>
<dbReference type="PANTHER" id="PTHR24422:SF26">
    <property type="entry name" value="CHEMOTAXIS PROTEIN METHYLTRANSFERASE"/>
    <property type="match status" value="1"/>
</dbReference>
<dbReference type="InterPro" id="IPR000780">
    <property type="entry name" value="CheR_MeTrfase"/>
</dbReference>
<dbReference type="PANTHER" id="PTHR24422">
    <property type="entry name" value="CHEMOTAXIS PROTEIN METHYLTRANSFERASE"/>
    <property type="match status" value="1"/>
</dbReference>
<keyword evidence="3" id="KW-0489">Methyltransferase</keyword>
<dbReference type="Gene3D" id="3.40.50.150">
    <property type="entry name" value="Vaccinia Virus protein VP39"/>
    <property type="match status" value="1"/>
</dbReference>
<dbReference type="InterPro" id="IPR022642">
    <property type="entry name" value="CheR_C"/>
</dbReference>
<keyword evidence="5" id="KW-0949">S-adenosyl-L-methionine</keyword>
<dbReference type="EMBL" id="JAENIL010000018">
    <property type="protein sequence ID" value="MBK1877477.1"/>
    <property type="molecule type" value="Genomic_DNA"/>
</dbReference>
<dbReference type="PROSITE" id="PS50123">
    <property type="entry name" value="CHER"/>
    <property type="match status" value="1"/>
</dbReference>
<dbReference type="InterPro" id="IPR022641">
    <property type="entry name" value="CheR_N"/>
</dbReference>
<evidence type="ECO:0000256" key="2">
    <source>
        <dbReference type="ARBA" id="ARBA00012534"/>
    </source>
</evidence>
<dbReference type="GO" id="GO:0032259">
    <property type="term" value="P:methylation"/>
    <property type="evidence" value="ECO:0007669"/>
    <property type="project" value="UniProtKB-KW"/>
</dbReference>
<gene>
    <name evidence="7" type="ORF">JIN87_11410</name>
</gene>
<evidence type="ECO:0000256" key="1">
    <source>
        <dbReference type="ARBA" id="ARBA00001541"/>
    </source>
</evidence>
<comment type="catalytic activity">
    <reaction evidence="1">
        <text>L-glutamyl-[protein] + S-adenosyl-L-methionine = [protein]-L-glutamate 5-O-methyl ester + S-adenosyl-L-homocysteine</text>
        <dbReference type="Rhea" id="RHEA:24452"/>
        <dbReference type="Rhea" id="RHEA-COMP:10208"/>
        <dbReference type="Rhea" id="RHEA-COMP:10311"/>
        <dbReference type="ChEBI" id="CHEBI:29973"/>
        <dbReference type="ChEBI" id="CHEBI:57856"/>
        <dbReference type="ChEBI" id="CHEBI:59789"/>
        <dbReference type="ChEBI" id="CHEBI:82795"/>
        <dbReference type="EC" id="2.1.1.80"/>
    </reaction>
</comment>
<name>A0A934VPN5_9BACT</name>
<dbReference type="SMART" id="SM00138">
    <property type="entry name" value="MeTrc"/>
    <property type="match status" value="1"/>
</dbReference>
<dbReference type="GO" id="GO:0008983">
    <property type="term" value="F:protein-glutamate O-methyltransferase activity"/>
    <property type="evidence" value="ECO:0007669"/>
    <property type="project" value="UniProtKB-EC"/>
</dbReference>
<dbReference type="PRINTS" id="PR00996">
    <property type="entry name" value="CHERMTFRASE"/>
</dbReference>
<dbReference type="InterPro" id="IPR050903">
    <property type="entry name" value="Bact_Chemotaxis_MeTrfase"/>
</dbReference>
<proteinExistence type="predicted"/>
<feature type="domain" description="CheR-type methyltransferase" evidence="6">
    <location>
        <begin position="6"/>
        <end position="284"/>
    </location>
</feature>
<evidence type="ECO:0000313" key="7">
    <source>
        <dbReference type="EMBL" id="MBK1877477.1"/>
    </source>
</evidence>
<dbReference type="EC" id="2.1.1.80" evidence="2"/>
<dbReference type="PIRSF" id="PIRSF000410">
    <property type="entry name" value="CheR"/>
    <property type="match status" value="1"/>
</dbReference>
<keyword evidence="4" id="KW-0808">Transferase</keyword>
<comment type="caution">
    <text evidence="7">The sequence shown here is derived from an EMBL/GenBank/DDBJ whole genome shotgun (WGS) entry which is preliminary data.</text>
</comment>
<evidence type="ECO:0000256" key="4">
    <source>
        <dbReference type="ARBA" id="ARBA00022679"/>
    </source>
</evidence>
<evidence type="ECO:0000256" key="3">
    <source>
        <dbReference type="ARBA" id="ARBA00022603"/>
    </source>
</evidence>
<dbReference type="InterPro" id="IPR026024">
    <property type="entry name" value="Chemotaxis_MeTrfase_CheR"/>
</dbReference>
<evidence type="ECO:0000313" key="8">
    <source>
        <dbReference type="Proteomes" id="UP000617628"/>
    </source>
</evidence>
<accession>A0A934VPN5</accession>
<dbReference type="Proteomes" id="UP000617628">
    <property type="component" value="Unassembled WGS sequence"/>
</dbReference>
<reference evidence="7" key="1">
    <citation type="submission" date="2021-01" db="EMBL/GenBank/DDBJ databases">
        <title>Modified the classification status of verrucomicrobia.</title>
        <authorList>
            <person name="Feng X."/>
        </authorList>
    </citation>
    <scope>NUCLEOTIDE SEQUENCE</scope>
    <source>
        <strain evidence="7">KCTC 13126</strain>
    </source>
</reference>
<dbReference type="Pfam" id="PF03705">
    <property type="entry name" value="CheR_N"/>
    <property type="match status" value="1"/>
</dbReference>
<dbReference type="SUPFAM" id="SSF47757">
    <property type="entry name" value="Chemotaxis receptor methyltransferase CheR, N-terminal domain"/>
    <property type="match status" value="1"/>
</dbReference>
<dbReference type="SUPFAM" id="SSF53335">
    <property type="entry name" value="S-adenosyl-L-methionine-dependent methyltransferases"/>
    <property type="match status" value="1"/>
</dbReference>
<keyword evidence="8" id="KW-1185">Reference proteome</keyword>
<dbReference type="RefSeq" id="WP_200355692.1">
    <property type="nucleotide sequence ID" value="NZ_JAENIL010000018.1"/>
</dbReference>
<dbReference type="Gene3D" id="1.10.155.10">
    <property type="entry name" value="Chemotaxis receptor methyltransferase CheR, N-terminal domain"/>
    <property type="match status" value="1"/>
</dbReference>
<dbReference type="AlphaFoldDB" id="A0A934VPN5"/>
<organism evidence="7 8">
    <name type="scientific">Pelagicoccus mobilis</name>
    <dbReference type="NCBI Taxonomy" id="415221"/>
    <lineage>
        <taxon>Bacteria</taxon>
        <taxon>Pseudomonadati</taxon>
        <taxon>Verrucomicrobiota</taxon>
        <taxon>Opitutia</taxon>
        <taxon>Puniceicoccales</taxon>
        <taxon>Pelagicoccaceae</taxon>
        <taxon>Pelagicoccus</taxon>
    </lineage>
</organism>